<proteinExistence type="predicted"/>
<gene>
    <name evidence="2" type="ORF">MRATA1EN1_LOCUS12891</name>
</gene>
<evidence type="ECO:0000256" key="1">
    <source>
        <dbReference type="SAM" id="MobiDB-lite"/>
    </source>
</evidence>
<organism evidence="2 3">
    <name type="scientific">Rangifer tarandus platyrhynchus</name>
    <name type="common">Svalbard reindeer</name>
    <dbReference type="NCBI Taxonomy" id="3082113"/>
    <lineage>
        <taxon>Eukaryota</taxon>
        <taxon>Metazoa</taxon>
        <taxon>Chordata</taxon>
        <taxon>Craniata</taxon>
        <taxon>Vertebrata</taxon>
        <taxon>Euteleostomi</taxon>
        <taxon>Mammalia</taxon>
        <taxon>Eutheria</taxon>
        <taxon>Laurasiatheria</taxon>
        <taxon>Artiodactyla</taxon>
        <taxon>Ruminantia</taxon>
        <taxon>Pecora</taxon>
        <taxon>Cervidae</taxon>
        <taxon>Odocoileinae</taxon>
        <taxon>Rangifer</taxon>
    </lineage>
</organism>
<protein>
    <submittedName>
        <fullName evidence="2">Uncharacterized protein</fullName>
    </submittedName>
</protein>
<feature type="region of interest" description="Disordered" evidence="1">
    <location>
        <begin position="25"/>
        <end position="45"/>
    </location>
</feature>
<evidence type="ECO:0000313" key="3">
    <source>
        <dbReference type="Proteomes" id="UP001176941"/>
    </source>
</evidence>
<dbReference type="Proteomes" id="UP001176941">
    <property type="component" value="Chromosome 21"/>
</dbReference>
<keyword evidence="3" id="KW-1185">Reference proteome</keyword>
<evidence type="ECO:0000313" key="2">
    <source>
        <dbReference type="EMBL" id="CAI9163929.1"/>
    </source>
</evidence>
<feature type="compositionally biased region" description="Polar residues" evidence="1">
    <location>
        <begin position="1"/>
        <end position="10"/>
    </location>
</feature>
<name>A0ABN8YR37_RANTA</name>
<sequence length="104" mass="11317">MKETRLQSPGQEDPLEEGMATHSRVLAWRSPRTEEPGGTVPGVLESDMPERLSTAQRGWLTVFLRCTPALSLSHIYCKGSCLAGGNRPCLYSPLMLEGAILFAG</sequence>
<accession>A0ABN8YR37</accession>
<reference evidence="2" key="1">
    <citation type="submission" date="2023-04" db="EMBL/GenBank/DDBJ databases">
        <authorList>
            <consortium name="ELIXIR-Norway"/>
        </authorList>
    </citation>
    <scope>NUCLEOTIDE SEQUENCE [LARGE SCALE GENOMIC DNA]</scope>
</reference>
<feature type="region of interest" description="Disordered" evidence="1">
    <location>
        <begin position="1"/>
        <end position="20"/>
    </location>
</feature>
<dbReference type="EMBL" id="OX459957">
    <property type="protein sequence ID" value="CAI9163929.1"/>
    <property type="molecule type" value="Genomic_DNA"/>
</dbReference>